<keyword evidence="5" id="KW-0539">Nucleus</keyword>
<evidence type="ECO:0000256" key="6">
    <source>
        <dbReference type="SAM" id="Coils"/>
    </source>
</evidence>
<dbReference type="Gene3D" id="1.25.40.10">
    <property type="entry name" value="Tetratricopeptide repeat domain"/>
    <property type="match status" value="1"/>
</dbReference>
<accession>Q22NT5</accession>
<dbReference type="InterPro" id="IPR003107">
    <property type="entry name" value="HAT"/>
</dbReference>
<dbReference type="OrthoDB" id="292857at2759"/>
<sequence>MGDKIRLQVEGMLPEMLQLVKRKIFTKDEVNQILKERENNEYLLERKNASVKDYLKVIEYEYGLEKMRRKRFKALKIKKENQKDFAIIRRILQLWDKITYKFRYRVDIWKQYLSFCYFIDSKKSFFKAITAALRFNPYNLDLWLSAAYYESDINGNPFKGRKIFYKALKQNTKAVNFWIEYFKYEVKFIEKVMTRQILLTSDAKDIKEKELEAGADFLGFEDDKNKSDVLLELDNINSSDLEQMLTVLKEVYKLALENFKVTEFGFEFLQSINGIKGKWFSEIQNTVTQDIRESINSEQNLVLKNKYIAQLALTINGFSKQTLASDGLNEHLEELAKKISEDKDLVQYSKEIYKYLLEFLIENKNLISIDNVQKLNTDSQFLQQTTQQQLDLDYLLLLSQFLTEFKINHNKDILEQLLNKISEQEEKVEDDNSLEQKNKENILEKLFNNKIGLLVLQGGQEKAIKYIRLKLQNQRANSPEKRFNLLKKYYDIKMQIPSQFQEVNQQAFFNLCIEQLILSKEYFEQLILPFLGYLNEKNYSQQVQVFMKKLLSYKQQCPLAIYLQYISQYQKVESKKNELSQLWIYISQWYKSDLTMWEAYFKWQRDFGEVQQCPIILDRQVFANQSFEFVQKINFQISHRMIAILENDFLLLIYQLFKINEFFKCFLIAGTNKLIQNQFKKINKLFKKRASKTSGLDYSLLLATYNSIIQ</sequence>
<keyword evidence="9" id="KW-1185">Reference proteome</keyword>
<dbReference type="STRING" id="312017.Q22NT5"/>
<evidence type="ECO:0000313" key="8">
    <source>
        <dbReference type="EMBL" id="EAR87076.2"/>
    </source>
</evidence>
<keyword evidence="6" id="KW-0175">Coiled coil</keyword>
<dbReference type="GO" id="GO:0034388">
    <property type="term" value="C:Pwp2p-containing subcomplex of 90S preribosome"/>
    <property type="evidence" value="ECO:0007669"/>
    <property type="project" value="TreeGrafter"/>
</dbReference>
<dbReference type="RefSeq" id="XP_001007321.2">
    <property type="nucleotide sequence ID" value="XM_001007321.2"/>
</dbReference>
<dbReference type="KEGG" id="tet:TTHERM_00418660"/>
<name>Q22NT5_TETTS</name>
<dbReference type="GO" id="GO:0030515">
    <property type="term" value="F:snoRNA binding"/>
    <property type="evidence" value="ECO:0007669"/>
    <property type="project" value="InterPro"/>
</dbReference>
<dbReference type="GeneID" id="7827040"/>
<organism evidence="8 9">
    <name type="scientific">Tetrahymena thermophila (strain SB210)</name>
    <dbReference type="NCBI Taxonomy" id="312017"/>
    <lineage>
        <taxon>Eukaryota</taxon>
        <taxon>Sar</taxon>
        <taxon>Alveolata</taxon>
        <taxon>Ciliophora</taxon>
        <taxon>Intramacronucleata</taxon>
        <taxon>Oligohymenophorea</taxon>
        <taxon>Hymenostomatida</taxon>
        <taxon>Tetrahymenina</taxon>
        <taxon>Tetrahymenidae</taxon>
        <taxon>Tetrahymena</taxon>
    </lineage>
</organism>
<dbReference type="AlphaFoldDB" id="Q22NT5"/>
<reference evidence="9" key="1">
    <citation type="journal article" date="2006" name="PLoS Biol.">
        <title>Macronuclear genome sequence of the ciliate Tetrahymena thermophila, a model eukaryote.</title>
        <authorList>
            <person name="Eisen J.A."/>
            <person name="Coyne R.S."/>
            <person name="Wu M."/>
            <person name="Wu D."/>
            <person name="Thiagarajan M."/>
            <person name="Wortman J.R."/>
            <person name="Badger J.H."/>
            <person name="Ren Q."/>
            <person name="Amedeo P."/>
            <person name="Jones K.M."/>
            <person name="Tallon L.J."/>
            <person name="Delcher A.L."/>
            <person name="Salzberg S.L."/>
            <person name="Silva J.C."/>
            <person name="Haas B.J."/>
            <person name="Majoros W.H."/>
            <person name="Farzad M."/>
            <person name="Carlton J.M."/>
            <person name="Smith R.K. Jr."/>
            <person name="Garg J."/>
            <person name="Pearlman R.E."/>
            <person name="Karrer K.M."/>
            <person name="Sun L."/>
            <person name="Manning G."/>
            <person name="Elde N.C."/>
            <person name="Turkewitz A.P."/>
            <person name="Asai D.J."/>
            <person name="Wilkes D.E."/>
            <person name="Wang Y."/>
            <person name="Cai H."/>
            <person name="Collins K."/>
            <person name="Stewart B.A."/>
            <person name="Lee S.R."/>
            <person name="Wilamowska K."/>
            <person name="Weinberg Z."/>
            <person name="Ruzzo W.L."/>
            <person name="Wloga D."/>
            <person name="Gaertig J."/>
            <person name="Frankel J."/>
            <person name="Tsao C.-C."/>
            <person name="Gorovsky M.A."/>
            <person name="Keeling P.J."/>
            <person name="Waller R.F."/>
            <person name="Patron N.J."/>
            <person name="Cherry J.M."/>
            <person name="Stover N.A."/>
            <person name="Krieger C.J."/>
            <person name="del Toro C."/>
            <person name="Ryder H.F."/>
            <person name="Williamson S.C."/>
            <person name="Barbeau R.A."/>
            <person name="Hamilton E.P."/>
            <person name="Orias E."/>
        </authorList>
    </citation>
    <scope>NUCLEOTIDE SEQUENCE [LARGE SCALE GENOMIC DNA]</scope>
    <source>
        <strain evidence="9">SB210</strain>
    </source>
</reference>
<evidence type="ECO:0000256" key="3">
    <source>
        <dbReference type="ARBA" id="ARBA00022552"/>
    </source>
</evidence>
<evidence type="ECO:0000256" key="1">
    <source>
        <dbReference type="ARBA" id="ARBA00004604"/>
    </source>
</evidence>
<evidence type="ECO:0000313" key="9">
    <source>
        <dbReference type="Proteomes" id="UP000009168"/>
    </source>
</evidence>
<keyword evidence="4" id="KW-0677">Repeat</keyword>
<dbReference type="InterPro" id="IPR013949">
    <property type="entry name" value="Utp6"/>
</dbReference>
<dbReference type="GO" id="GO:0032040">
    <property type="term" value="C:small-subunit processome"/>
    <property type="evidence" value="ECO:0007669"/>
    <property type="project" value="TreeGrafter"/>
</dbReference>
<dbReference type="Proteomes" id="UP000009168">
    <property type="component" value="Unassembled WGS sequence"/>
</dbReference>
<keyword evidence="3" id="KW-0698">rRNA processing</keyword>
<dbReference type="HOGENOM" id="CLU_497426_0_0_1"/>
<dbReference type="SUPFAM" id="SSF48452">
    <property type="entry name" value="TPR-like"/>
    <property type="match status" value="1"/>
</dbReference>
<proteinExistence type="inferred from homology"/>
<dbReference type="Pfam" id="PF08640">
    <property type="entry name" value="U3_assoc_6"/>
    <property type="match status" value="1"/>
</dbReference>
<dbReference type="PANTHER" id="PTHR23271">
    <property type="entry name" value="HEPATOCELLULAR CARCINOMA-ASSOCIATED ANTIGEN 66"/>
    <property type="match status" value="1"/>
</dbReference>
<dbReference type="InterPro" id="IPR055347">
    <property type="entry name" value="UTP6_N"/>
</dbReference>
<evidence type="ECO:0000256" key="2">
    <source>
        <dbReference type="ARBA" id="ARBA00010734"/>
    </source>
</evidence>
<feature type="coiled-coil region" evidence="6">
    <location>
        <begin position="407"/>
        <end position="434"/>
    </location>
</feature>
<dbReference type="SMART" id="SM00386">
    <property type="entry name" value="HAT"/>
    <property type="match status" value="3"/>
</dbReference>
<feature type="domain" description="U3 small nucleolar RNA-associated protein 6 N-terminal" evidence="7">
    <location>
        <begin position="9"/>
        <end position="90"/>
    </location>
</feature>
<dbReference type="GO" id="GO:0000462">
    <property type="term" value="P:maturation of SSU-rRNA from tricistronic rRNA transcript (SSU-rRNA, 5.8S rRNA, LSU-rRNA)"/>
    <property type="evidence" value="ECO:0007669"/>
    <property type="project" value="InterPro"/>
</dbReference>
<gene>
    <name evidence="8" type="ORF">TTHERM_00418660</name>
</gene>
<evidence type="ECO:0000256" key="4">
    <source>
        <dbReference type="ARBA" id="ARBA00022737"/>
    </source>
</evidence>
<evidence type="ECO:0000259" key="7">
    <source>
        <dbReference type="Pfam" id="PF08640"/>
    </source>
</evidence>
<dbReference type="eggNOG" id="KOG2396">
    <property type="taxonomic scope" value="Eukaryota"/>
</dbReference>
<comment type="similarity">
    <text evidence="2">Belongs to the UTP6 family.</text>
</comment>
<protein>
    <submittedName>
        <fullName evidence="8">U3 small nucleolar RNA-associated protein</fullName>
    </submittedName>
</protein>
<dbReference type="InParanoid" id="Q22NT5"/>
<dbReference type="InterPro" id="IPR011990">
    <property type="entry name" value="TPR-like_helical_dom_sf"/>
</dbReference>
<comment type="subcellular location">
    <subcellularLocation>
        <location evidence="1">Nucleus</location>
        <location evidence="1">Nucleolus</location>
    </subcellularLocation>
</comment>
<evidence type="ECO:0000256" key="5">
    <source>
        <dbReference type="ARBA" id="ARBA00023242"/>
    </source>
</evidence>
<dbReference type="EMBL" id="GG662856">
    <property type="protein sequence ID" value="EAR87076.2"/>
    <property type="molecule type" value="Genomic_DNA"/>
</dbReference>
<dbReference type="PANTHER" id="PTHR23271:SF1">
    <property type="entry name" value="U3 SMALL NUCLEOLAR RNA-ASSOCIATED PROTEIN 6 HOMOLOG"/>
    <property type="match status" value="1"/>
</dbReference>